<gene>
    <name evidence="1" type="ORF">DBV15_01040</name>
</gene>
<reference evidence="1 2" key="1">
    <citation type="journal article" date="2019" name="Philos. Trans. R. Soc. Lond., B, Biol. Sci.">
        <title>Ant behaviour and brain gene expression of defending hosts depend on the ecological success of the intruding social parasite.</title>
        <authorList>
            <person name="Kaur R."/>
            <person name="Stoldt M."/>
            <person name="Jongepier E."/>
            <person name="Feldmeyer B."/>
            <person name="Menzel F."/>
            <person name="Bornberg-Bauer E."/>
            <person name="Foitzik S."/>
        </authorList>
    </citation>
    <scope>NUCLEOTIDE SEQUENCE [LARGE SCALE GENOMIC DNA]</scope>
    <source>
        <tissue evidence="1">Whole body</tissue>
    </source>
</reference>
<keyword evidence="2" id="KW-1185">Reference proteome</keyword>
<evidence type="ECO:0000313" key="2">
    <source>
        <dbReference type="Proteomes" id="UP000310200"/>
    </source>
</evidence>
<accession>A0A4S2JCK0</accession>
<dbReference type="AlphaFoldDB" id="A0A4S2JCK0"/>
<dbReference type="Proteomes" id="UP000310200">
    <property type="component" value="Unassembled WGS sequence"/>
</dbReference>
<proteinExistence type="predicted"/>
<dbReference type="EMBL" id="QBLH01003951">
    <property type="protein sequence ID" value="TGZ32147.1"/>
    <property type="molecule type" value="Genomic_DNA"/>
</dbReference>
<evidence type="ECO:0000313" key="1">
    <source>
        <dbReference type="EMBL" id="TGZ32147.1"/>
    </source>
</evidence>
<name>A0A4S2JCK0_9HYME</name>
<organism evidence="1 2">
    <name type="scientific">Temnothorax longispinosus</name>
    <dbReference type="NCBI Taxonomy" id="300112"/>
    <lineage>
        <taxon>Eukaryota</taxon>
        <taxon>Metazoa</taxon>
        <taxon>Ecdysozoa</taxon>
        <taxon>Arthropoda</taxon>
        <taxon>Hexapoda</taxon>
        <taxon>Insecta</taxon>
        <taxon>Pterygota</taxon>
        <taxon>Neoptera</taxon>
        <taxon>Endopterygota</taxon>
        <taxon>Hymenoptera</taxon>
        <taxon>Apocrita</taxon>
        <taxon>Aculeata</taxon>
        <taxon>Formicoidea</taxon>
        <taxon>Formicidae</taxon>
        <taxon>Myrmicinae</taxon>
        <taxon>Temnothorax</taxon>
    </lineage>
</organism>
<sequence>MRKIPTAKIAAHRSDLGASSSPREQYVRACNSTSYVLITGRGRATSEEVEDFAALITEWRYTLSADSAEYAWPMRRADDLKRDNISRGEAHEGENDADGSLNNAVGVVGCLQDAGNNVARAAYNSLRIMCTTRRWGSAKVTLPAGCLLLSQRGLAAYNEIGEEERARACDGRFKNDLRSDT</sequence>
<comment type="caution">
    <text evidence="1">The sequence shown here is derived from an EMBL/GenBank/DDBJ whole genome shotgun (WGS) entry which is preliminary data.</text>
</comment>
<protein>
    <submittedName>
        <fullName evidence="1">Uncharacterized protein</fullName>
    </submittedName>
</protein>